<accession>A0A0S4J2I5</accession>
<feature type="binding site" evidence="2">
    <location>
        <begin position="148"/>
        <end position="149"/>
    </location>
    <ligand>
        <name>glutathione</name>
        <dbReference type="ChEBI" id="CHEBI:57925"/>
    </ligand>
</feature>
<evidence type="ECO:0000259" key="4">
    <source>
        <dbReference type="Pfam" id="PF13409"/>
    </source>
</evidence>
<dbReference type="Pfam" id="PF13409">
    <property type="entry name" value="GST_N_2"/>
    <property type="match status" value="1"/>
</dbReference>
<dbReference type="Pfam" id="PF13410">
    <property type="entry name" value="GST_C_2"/>
    <property type="match status" value="1"/>
</dbReference>
<feature type="active site" description="Proton donor/acceptor" evidence="1">
    <location>
        <position position="196"/>
    </location>
</feature>
<dbReference type="InterPro" id="IPR016639">
    <property type="entry name" value="GST_Omega/GSH"/>
</dbReference>
<dbReference type="PANTHER" id="PTHR32419">
    <property type="entry name" value="GLUTATHIONYL-HYDROQUINONE REDUCTASE"/>
    <property type="match status" value="1"/>
</dbReference>
<keyword evidence="6" id="KW-1185">Reference proteome</keyword>
<dbReference type="SUPFAM" id="SSF47616">
    <property type="entry name" value="GST C-terminal domain-like"/>
    <property type="match status" value="1"/>
</dbReference>
<dbReference type="CDD" id="cd03190">
    <property type="entry name" value="GST_C_Omega_like"/>
    <property type="match status" value="1"/>
</dbReference>
<dbReference type="InterPro" id="IPR036282">
    <property type="entry name" value="Glutathione-S-Trfase_C_sf"/>
</dbReference>
<dbReference type="InterPro" id="IPR036249">
    <property type="entry name" value="Thioredoxin-like_sf"/>
</dbReference>
<dbReference type="OrthoDB" id="277417at2759"/>
<dbReference type="VEuPathDB" id="TriTrypDB:BSAL_76185"/>
<feature type="site" description="Lowers pKa of active site Cys" evidence="3">
    <location>
        <position position="297"/>
    </location>
</feature>
<protein>
    <submittedName>
        <fullName evidence="5">Glutathione S-transferase, putative</fullName>
    </submittedName>
</protein>
<feature type="active site" description="Nucleophile" evidence="1">
    <location>
        <position position="49"/>
    </location>
</feature>
<dbReference type="Gene3D" id="3.40.30.10">
    <property type="entry name" value="Glutaredoxin"/>
    <property type="match status" value="1"/>
</dbReference>
<organism evidence="5 6">
    <name type="scientific">Bodo saltans</name>
    <name type="common">Flagellated protozoan</name>
    <dbReference type="NCBI Taxonomy" id="75058"/>
    <lineage>
        <taxon>Eukaryota</taxon>
        <taxon>Discoba</taxon>
        <taxon>Euglenozoa</taxon>
        <taxon>Kinetoplastea</taxon>
        <taxon>Metakinetoplastina</taxon>
        <taxon>Eubodonida</taxon>
        <taxon>Bodonidae</taxon>
        <taxon>Bodo</taxon>
    </lineage>
</organism>
<dbReference type="PANTHER" id="PTHR32419:SF6">
    <property type="entry name" value="GLUTATHIONE S-TRANSFERASE OMEGA-LIKE 1-RELATED"/>
    <property type="match status" value="1"/>
</dbReference>
<dbReference type="InterPro" id="IPR047047">
    <property type="entry name" value="GST_Omega-like_C"/>
</dbReference>
<dbReference type="OMA" id="PWANRAI"/>
<dbReference type="SFLD" id="SFLDS00019">
    <property type="entry name" value="Glutathione_Transferase_(cytos"/>
    <property type="match status" value="1"/>
</dbReference>
<evidence type="ECO:0000313" key="6">
    <source>
        <dbReference type="Proteomes" id="UP000051952"/>
    </source>
</evidence>
<proteinExistence type="predicted"/>
<gene>
    <name evidence="5" type="ORF">BSAL_76185</name>
</gene>
<feature type="site" description="Lowers pKa of active site Cys" evidence="3">
    <location>
        <position position="254"/>
    </location>
</feature>
<dbReference type="SFLD" id="SFLDG01148">
    <property type="entry name" value="Xi_(cytGST)"/>
    <property type="match status" value="1"/>
</dbReference>
<name>A0A0S4J2I5_BODSA</name>
<feature type="binding site" evidence="2">
    <location>
        <begin position="130"/>
        <end position="133"/>
    </location>
    <ligand>
        <name>glutathione</name>
        <dbReference type="ChEBI" id="CHEBI:57925"/>
    </ligand>
</feature>
<evidence type="ECO:0000256" key="2">
    <source>
        <dbReference type="PIRSR" id="PIRSR015753-2"/>
    </source>
</evidence>
<feature type="binding site" evidence="2">
    <location>
        <position position="90"/>
    </location>
    <ligand>
        <name>glutathione</name>
        <dbReference type="ChEBI" id="CHEBI:57925"/>
    </ligand>
</feature>
<dbReference type="GO" id="GO:0004364">
    <property type="term" value="F:glutathione transferase activity"/>
    <property type="evidence" value="ECO:0007669"/>
    <property type="project" value="InterPro"/>
</dbReference>
<evidence type="ECO:0000313" key="5">
    <source>
        <dbReference type="EMBL" id="CUG23586.1"/>
    </source>
</evidence>
<evidence type="ECO:0000256" key="1">
    <source>
        <dbReference type="PIRSR" id="PIRSR015753-1"/>
    </source>
</evidence>
<keyword evidence="5" id="KW-0808">Transferase</keyword>
<dbReference type="Proteomes" id="UP000051952">
    <property type="component" value="Unassembled WGS sequence"/>
</dbReference>
<dbReference type="SFLD" id="SFLDG01206">
    <property type="entry name" value="Xi.1"/>
    <property type="match status" value="1"/>
</dbReference>
<dbReference type="SUPFAM" id="SSF52833">
    <property type="entry name" value="Thioredoxin-like"/>
    <property type="match status" value="1"/>
</dbReference>
<dbReference type="AlphaFoldDB" id="A0A0S4J2I5"/>
<dbReference type="Gene3D" id="1.20.1050.10">
    <property type="match status" value="1"/>
</dbReference>
<dbReference type="InterPro" id="IPR004045">
    <property type="entry name" value="Glutathione_S-Trfase_N"/>
</dbReference>
<feature type="domain" description="GST N-terminal" evidence="4">
    <location>
        <begin position="49"/>
        <end position="158"/>
    </location>
</feature>
<dbReference type="PIRSF" id="PIRSF015753">
    <property type="entry name" value="GST"/>
    <property type="match status" value="1"/>
</dbReference>
<dbReference type="InterPro" id="IPR040079">
    <property type="entry name" value="Glutathione_S-Trfase"/>
</dbReference>
<dbReference type="GO" id="GO:0005737">
    <property type="term" value="C:cytoplasm"/>
    <property type="evidence" value="ECO:0007669"/>
    <property type="project" value="TreeGrafter"/>
</dbReference>
<reference evidence="6" key="1">
    <citation type="submission" date="2015-09" db="EMBL/GenBank/DDBJ databases">
        <authorList>
            <consortium name="Pathogen Informatics"/>
        </authorList>
    </citation>
    <scope>NUCLEOTIDE SEQUENCE [LARGE SCALE GENOMIC DNA]</scope>
    <source>
        <strain evidence="6">Lake Konstanz</strain>
    </source>
</reference>
<evidence type="ECO:0000256" key="3">
    <source>
        <dbReference type="PIRSR" id="PIRSR015753-3"/>
    </source>
</evidence>
<sequence length="330" mass="36767">MAKAESTLVDVSDKGAFERKASVFRNKIEEGGAHPPAAGRYILYVSYLCPWASRCIAVRKIKGLEPAIAMVVTSPQWAKTRPEADDHEGWVFDATFPGATEEPHGLKTVRDVYDLSLRNSGVDPAAFLTRYTVPILFDNVSGVIVNNESSEIIRFFNDAFNAFAAHPEANLAPAALLPAIDKVNDFIYESVCNGVYKCGFAQSQEAYDAAVTVLFNTLDELDATLATQRYLTGGTPTESDIRLFVTLIRFDEVYAVHFKTNKKLIRDYVHLHQWLRDVYQTLDLAPTVNMLHIKHGYYSSLSSLNRYGIVPVGPDVISDVALPHNRDRTF</sequence>
<dbReference type="EMBL" id="CYKH01000711">
    <property type="protein sequence ID" value="CUG23586.1"/>
    <property type="molecule type" value="Genomic_DNA"/>
</dbReference>